<keyword evidence="2" id="KW-1185">Reference proteome</keyword>
<accession>A0ACB7X6V1</accession>
<dbReference type="Proteomes" id="UP000828048">
    <property type="component" value="Chromosome 6"/>
</dbReference>
<dbReference type="EMBL" id="CM037156">
    <property type="protein sequence ID" value="KAH7836413.1"/>
    <property type="molecule type" value="Genomic_DNA"/>
</dbReference>
<comment type="caution">
    <text evidence="1">The sequence shown here is derived from an EMBL/GenBank/DDBJ whole genome shotgun (WGS) entry which is preliminary data.</text>
</comment>
<reference evidence="1 2" key="1">
    <citation type="journal article" date="2021" name="Hortic Res">
        <title>High-quality reference genome and annotation aids understanding of berry development for evergreen blueberry (Vaccinium darrowii).</title>
        <authorList>
            <person name="Yu J."/>
            <person name="Hulse-Kemp A.M."/>
            <person name="Babiker E."/>
            <person name="Staton M."/>
        </authorList>
    </citation>
    <scope>NUCLEOTIDE SEQUENCE [LARGE SCALE GENOMIC DNA]</scope>
    <source>
        <strain evidence="2">cv. NJ 8807/NJ 8810</strain>
        <tissue evidence="1">Young leaf</tissue>
    </source>
</reference>
<organism evidence="1 2">
    <name type="scientific">Vaccinium darrowii</name>
    <dbReference type="NCBI Taxonomy" id="229202"/>
    <lineage>
        <taxon>Eukaryota</taxon>
        <taxon>Viridiplantae</taxon>
        <taxon>Streptophyta</taxon>
        <taxon>Embryophyta</taxon>
        <taxon>Tracheophyta</taxon>
        <taxon>Spermatophyta</taxon>
        <taxon>Magnoliopsida</taxon>
        <taxon>eudicotyledons</taxon>
        <taxon>Gunneridae</taxon>
        <taxon>Pentapetalae</taxon>
        <taxon>asterids</taxon>
        <taxon>Ericales</taxon>
        <taxon>Ericaceae</taxon>
        <taxon>Vaccinioideae</taxon>
        <taxon>Vaccinieae</taxon>
        <taxon>Vaccinium</taxon>
    </lineage>
</organism>
<protein>
    <submittedName>
        <fullName evidence="1">Uncharacterized protein</fullName>
    </submittedName>
</protein>
<name>A0ACB7X6V1_9ERIC</name>
<sequence length="376" mass="42434">MVTEKSIPKLGSSDKPYQKLMLLDTQGTVVQATIFGSDIAILAYTLHIYRMYCMSNATVQPVPLQHKIIENEYQWILYARTPIEETPVDGLNIRSLTYNFTPFENLVDQTQAREIVDAIFAILHVGYLKPTTLTLWHQFGSKEGAAMSKLVGIYPTVVGLRMKISHFNANNASIKKVANNKAKKLEGRSSPSEDEIIRISRLPTTMETYALKVACCVINFDQRLWYLCCSDCGRITDALAGRDFWCNYCKKKLPPKPRCKFDVELEDITGVITTTAFGEIAESLFGLTAKDLYKNTDEDGLTSECIEKLMTPTHYLFISKPPTHAEPVERPMKKLKKSLICADKGCDETSQNEEVMNTSIEESTPNMLRSTKKKIE</sequence>
<gene>
    <name evidence="1" type="ORF">Vadar_000954</name>
</gene>
<evidence type="ECO:0000313" key="2">
    <source>
        <dbReference type="Proteomes" id="UP000828048"/>
    </source>
</evidence>
<evidence type="ECO:0000313" key="1">
    <source>
        <dbReference type="EMBL" id="KAH7836413.1"/>
    </source>
</evidence>
<proteinExistence type="predicted"/>